<keyword evidence="2" id="KW-1185">Reference proteome</keyword>
<protein>
    <submittedName>
        <fullName evidence="1">Uncharacterized protein</fullName>
    </submittedName>
</protein>
<comment type="caution">
    <text evidence="1">The sequence shown here is derived from an EMBL/GenBank/DDBJ whole genome shotgun (WGS) entry which is preliminary data.</text>
</comment>
<accession>A0ACC7NVJ4</accession>
<organism evidence="1 2">
    <name type="scientific">Paenibacillus mesotrionivorans</name>
    <dbReference type="NCBI Taxonomy" id="3160968"/>
    <lineage>
        <taxon>Bacteria</taxon>
        <taxon>Bacillati</taxon>
        <taxon>Bacillota</taxon>
        <taxon>Bacilli</taxon>
        <taxon>Bacillales</taxon>
        <taxon>Paenibacillaceae</taxon>
        <taxon>Paenibacillus</taxon>
    </lineage>
</organism>
<sequence>MRYDLVIIGATAAALGLAKTVQSGLSTLIVNQTEMVAYEFVNTFREPEVYARGAFYHKAFKELEADVLLGTEVAGMTRSAEGGYVLELYNTAGFQTVETSRLVDTTAEAPEVRLQGKSLNALLIQQQGKSVPDMEWEAFSLVPEAQSHAYSTAILKMACPEGETVATARHRLVEAWLSRPEALGEWEIAAIAFVFEQIPVQGKFMAEDGRRFLVSAAYAGPAQSEEAGIQLGRSLLAC</sequence>
<gene>
    <name evidence="1" type="ORF">ACI1P1_07825</name>
</gene>
<dbReference type="Proteomes" id="UP001631969">
    <property type="component" value="Unassembled WGS sequence"/>
</dbReference>
<proteinExistence type="predicted"/>
<evidence type="ECO:0000313" key="2">
    <source>
        <dbReference type="Proteomes" id="UP001631969"/>
    </source>
</evidence>
<evidence type="ECO:0000313" key="1">
    <source>
        <dbReference type="EMBL" id="MFM9328190.1"/>
    </source>
</evidence>
<reference evidence="1" key="1">
    <citation type="submission" date="2024-12" db="EMBL/GenBank/DDBJ databases">
        <authorList>
            <person name="Wu N."/>
        </authorList>
    </citation>
    <scope>NUCLEOTIDE SEQUENCE</scope>
    <source>
        <strain evidence="1">P15</strain>
    </source>
</reference>
<dbReference type="EMBL" id="JBJURJ010000004">
    <property type="protein sequence ID" value="MFM9328190.1"/>
    <property type="molecule type" value="Genomic_DNA"/>
</dbReference>
<name>A0ACC7NVJ4_9BACL</name>